<sequence length="518" mass="57395">MVTNGILVGKPEEWVHPCYRLSTWKEVYSHKVQPINGSNNWVRSLCPTNILPPNYRVPIGRPKKKRTRSLCEKNKMVMNGAGTSGGVFGNQRQTSGSQSGVSQVDMVGAGTLGGVFGNQRQTSGSQAGVSQVDMVGRQSFGSQADMVGSQAFGSEANGIRTQTSAAGNGNKVNLVQRVGHQGFLLELEEGLLLGAISMVLSGRYTVMFKPVVQVIEIKCRHTQTKVEGNRVEKKEFYDIILSDGSVCKNVTIDCKIDEMIRSKQLQKGSIVQLTQFSSGTSFYISVRDLNVIRCNCIILGDPKPFSGNETPSVNEFITPKSDEDHVDPDVNDDIHHADEPTAPKQKCSSCSQTQSRKRESQSSDNKEDGEIGACFEKLEKLGWEEGPIYDTAVLLFGESSDYRKIWLHLKPKSCVNWVKNAGGMLHRGSMVPVCDSMRSLNGDHETQYNTAIFLFGENADYRKLWLLLKPESCGKWVKNAGINWVGCIAYDIFVSNKLRKGSIVQLTKYLLISDRRRY</sequence>
<dbReference type="EMBL" id="BKCJ010002589">
    <property type="protein sequence ID" value="GEU49614.1"/>
    <property type="molecule type" value="Genomic_DNA"/>
</dbReference>
<comment type="caution">
    <text evidence="3">The sequence shown here is derived from an EMBL/GenBank/DDBJ whole genome shotgun (WGS) entry which is preliminary data.</text>
</comment>
<dbReference type="InterPro" id="IPR007199">
    <property type="entry name" value="Rep_factor-A_N"/>
</dbReference>
<proteinExistence type="predicted"/>
<feature type="compositionally biased region" description="Low complexity" evidence="1">
    <location>
        <begin position="344"/>
        <end position="354"/>
    </location>
</feature>
<dbReference type="GO" id="GO:0003677">
    <property type="term" value="F:DNA binding"/>
    <property type="evidence" value="ECO:0007669"/>
    <property type="project" value="InterPro"/>
</dbReference>
<protein>
    <submittedName>
        <fullName evidence="3">Nucleic acid-binding, OB-fold</fullName>
    </submittedName>
</protein>
<feature type="region of interest" description="Disordered" evidence="1">
    <location>
        <begin position="309"/>
        <end position="368"/>
    </location>
</feature>
<dbReference type="InterPro" id="IPR012340">
    <property type="entry name" value="NA-bd_OB-fold"/>
</dbReference>
<evidence type="ECO:0000313" key="3">
    <source>
        <dbReference type="EMBL" id="GEU49614.1"/>
    </source>
</evidence>
<dbReference type="Pfam" id="PF04057">
    <property type="entry name" value="Rep-A_N"/>
    <property type="match status" value="1"/>
</dbReference>
<evidence type="ECO:0000256" key="1">
    <source>
        <dbReference type="SAM" id="MobiDB-lite"/>
    </source>
</evidence>
<accession>A0A6L2KNZ3</accession>
<dbReference type="SUPFAM" id="SSF50249">
    <property type="entry name" value="Nucleic acid-binding proteins"/>
    <property type="match status" value="1"/>
</dbReference>
<dbReference type="AlphaFoldDB" id="A0A6L2KNZ3"/>
<dbReference type="GO" id="GO:0006260">
    <property type="term" value="P:DNA replication"/>
    <property type="evidence" value="ECO:0007669"/>
    <property type="project" value="InterPro"/>
</dbReference>
<gene>
    <name evidence="3" type="ORF">Tci_021592</name>
</gene>
<organism evidence="3">
    <name type="scientific">Tanacetum cinerariifolium</name>
    <name type="common">Dalmatian daisy</name>
    <name type="synonym">Chrysanthemum cinerariifolium</name>
    <dbReference type="NCBI Taxonomy" id="118510"/>
    <lineage>
        <taxon>Eukaryota</taxon>
        <taxon>Viridiplantae</taxon>
        <taxon>Streptophyta</taxon>
        <taxon>Embryophyta</taxon>
        <taxon>Tracheophyta</taxon>
        <taxon>Spermatophyta</taxon>
        <taxon>Magnoliopsida</taxon>
        <taxon>eudicotyledons</taxon>
        <taxon>Gunneridae</taxon>
        <taxon>Pentapetalae</taxon>
        <taxon>asterids</taxon>
        <taxon>campanulids</taxon>
        <taxon>Asterales</taxon>
        <taxon>Asteraceae</taxon>
        <taxon>Asteroideae</taxon>
        <taxon>Anthemideae</taxon>
        <taxon>Anthemidinae</taxon>
        <taxon>Tanacetum</taxon>
    </lineage>
</organism>
<feature type="domain" description="Replication factor-A protein 1 N-terminal" evidence="2">
    <location>
        <begin position="194"/>
        <end position="277"/>
    </location>
</feature>
<feature type="compositionally biased region" description="Basic and acidic residues" evidence="1">
    <location>
        <begin position="356"/>
        <end position="368"/>
    </location>
</feature>
<feature type="compositionally biased region" description="Basic and acidic residues" evidence="1">
    <location>
        <begin position="332"/>
        <end position="341"/>
    </location>
</feature>
<dbReference type="GO" id="GO:0005634">
    <property type="term" value="C:nucleus"/>
    <property type="evidence" value="ECO:0007669"/>
    <property type="project" value="InterPro"/>
</dbReference>
<name>A0A6L2KNZ3_TANCI</name>
<reference evidence="3" key="1">
    <citation type="journal article" date="2019" name="Sci. Rep.">
        <title>Draft genome of Tanacetum cinerariifolium, the natural source of mosquito coil.</title>
        <authorList>
            <person name="Yamashiro T."/>
            <person name="Shiraishi A."/>
            <person name="Satake H."/>
            <person name="Nakayama K."/>
        </authorList>
    </citation>
    <scope>NUCLEOTIDE SEQUENCE</scope>
</reference>
<evidence type="ECO:0000259" key="2">
    <source>
        <dbReference type="Pfam" id="PF04057"/>
    </source>
</evidence>
<dbReference type="Gene3D" id="2.40.50.140">
    <property type="entry name" value="Nucleic acid-binding proteins"/>
    <property type="match status" value="1"/>
</dbReference>